<comment type="caution">
    <text evidence="3">The sequence shown here is derived from an EMBL/GenBank/DDBJ whole genome shotgun (WGS) entry which is preliminary data.</text>
</comment>
<dbReference type="PANTHER" id="PTHR11895">
    <property type="entry name" value="TRANSAMIDASE"/>
    <property type="match status" value="1"/>
</dbReference>
<evidence type="ECO:0000256" key="1">
    <source>
        <dbReference type="SAM" id="MobiDB-lite"/>
    </source>
</evidence>
<dbReference type="Pfam" id="PF01425">
    <property type="entry name" value="Amidase"/>
    <property type="match status" value="1"/>
</dbReference>
<dbReference type="InterPro" id="IPR036928">
    <property type="entry name" value="AS_sf"/>
</dbReference>
<gene>
    <name evidence="3" type="ORF">GQE98_08745</name>
</gene>
<keyword evidence="4" id="KW-1185">Reference proteome</keyword>
<organism evidence="3 4">
    <name type="scientific">Sneathiella litorea</name>
    <dbReference type="NCBI Taxonomy" id="2606216"/>
    <lineage>
        <taxon>Bacteria</taxon>
        <taxon>Pseudomonadati</taxon>
        <taxon>Pseudomonadota</taxon>
        <taxon>Alphaproteobacteria</taxon>
        <taxon>Sneathiellales</taxon>
        <taxon>Sneathiellaceae</taxon>
        <taxon>Sneathiella</taxon>
    </lineage>
</organism>
<dbReference type="SUPFAM" id="SSF75304">
    <property type="entry name" value="Amidase signature (AS) enzymes"/>
    <property type="match status" value="1"/>
</dbReference>
<dbReference type="PROSITE" id="PS00571">
    <property type="entry name" value="AMIDASES"/>
    <property type="match status" value="1"/>
</dbReference>
<dbReference type="RefSeq" id="WP_161315275.1">
    <property type="nucleotide sequence ID" value="NZ_WTUW01000002.1"/>
</dbReference>
<dbReference type="InterPro" id="IPR020556">
    <property type="entry name" value="Amidase_CS"/>
</dbReference>
<dbReference type="Proteomes" id="UP000476030">
    <property type="component" value="Unassembled WGS sequence"/>
</dbReference>
<evidence type="ECO:0000259" key="2">
    <source>
        <dbReference type="Pfam" id="PF01425"/>
    </source>
</evidence>
<dbReference type="InterPro" id="IPR023631">
    <property type="entry name" value="Amidase_dom"/>
</dbReference>
<proteinExistence type="predicted"/>
<evidence type="ECO:0000313" key="3">
    <source>
        <dbReference type="EMBL" id="MZR30721.1"/>
    </source>
</evidence>
<protein>
    <submittedName>
        <fullName evidence="3">Amidase</fullName>
    </submittedName>
</protein>
<dbReference type="GO" id="GO:0003824">
    <property type="term" value="F:catalytic activity"/>
    <property type="evidence" value="ECO:0007669"/>
    <property type="project" value="InterPro"/>
</dbReference>
<feature type="region of interest" description="Disordered" evidence="1">
    <location>
        <begin position="1"/>
        <end position="21"/>
    </location>
</feature>
<dbReference type="AlphaFoldDB" id="A0A6L8W6J3"/>
<accession>A0A6L8W6J3</accession>
<dbReference type="PANTHER" id="PTHR11895:SF176">
    <property type="entry name" value="AMIDASE AMID-RELATED"/>
    <property type="match status" value="1"/>
</dbReference>
<name>A0A6L8W6J3_9PROT</name>
<dbReference type="InterPro" id="IPR000120">
    <property type="entry name" value="Amidase"/>
</dbReference>
<dbReference type="Gene3D" id="3.90.1300.10">
    <property type="entry name" value="Amidase signature (AS) domain"/>
    <property type="match status" value="1"/>
</dbReference>
<reference evidence="3 4" key="1">
    <citation type="submission" date="2019-12" db="EMBL/GenBank/DDBJ databases">
        <title>Snethiella sp. nov. sp. isolated from sea sand.</title>
        <authorList>
            <person name="Kim J."/>
            <person name="Jeong S.E."/>
            <person name="Jung H.S."/>
            <person name="Jeon C.O."/>
        </authorList>
    </citation>
    <scope>NUCLEOTIDE SEQUENCE [LARGE SCALE GENOMIC DNA]</scope>
    <source>
        <strain evidence="3 4">DP05</strain>
    </source>
</reference>
<feature type="domain" description="Amidase" evidence="2">
    <location>
        <begin position="43"/>
        <end position="462"/>
    </location>
</feature>
<sequence>MTENLPGSVGPSASPLKRDDDPFATATELSEALNAHKTSSEQLTEAMLGRIGALDPQHGAFVILCAERALKLARERDKAHKSTGKRLSKLDGIPVAIKDLFDLQGYRTGSGSRAFPEHIAQSSAHAVQKLEAAGAIIIGKTHTVEFAFGGWGTNPILGTPHNPFDQITHRVPGGSSSGSAVAVAAGMVPLALGTDTGGSVRIPACLSGVLGMKTSLGLIGRSGVRVLSRSHDSIGPLARSVSDLTITLDIMKGLDPLDPYCASYQNRSVVAAHKPQNEMLRLAVINDDAMESVDPQIKEAFETVVVDLVAMGFQFELLSLPMSLEEISFHAGRIMSAESYAELREVVDDPRTNMAPEIRERILRGRSMMAADYLDVLDIKRRVIGEFLESFKSFDALIVPTSPILAPALLNVDENSTPLSTFGRFVNMLDLCGLSLPMGLSRESLPMGVQFIGRSKDDAKILALGAAFEAHRGGLFLPPPGLA</sequence>
<dbReference type="EMBL" id="WTUW01000002">
    <property type="protein sequence ID" value="MZR30721.1"/>
    <property type="molecule type" value="Genomic_DNA"/>
</dbReference>
<evidence type="ECO:0000313" key="4">
    <source>
        <dbReference type="Proteomes" id="UP000476030"/>
    </source>
</evidence>